<evidence type="ECO:0000313" key="1">
    <source>
        <dbReference type="EMBL" id="SDX54644.1"/>
    </source>
</evidence>
<keyword evidence="1" id="KW-0371">Homeobox</keyword>
<proteinExistence type="predicted"/>
<dbReference type="RefSeq" id="WP_245711786.1">
    <property type="nucleotide sequence ID" value="NZ_FNOV01000002.1"/>
</dbReference>
<dbReference type="GO" id="GO:0003677">
    <property type="term" value="F:DNA binding"/>
    <property type="evidence" value="ECO:0007669"/>
    <property type="project" value="UniProtKB-KW"/>
</dbReference>
<dbReference type="EMBL" id="FNOV01000002">
    <property type="protein sequence ID" value="SDX54644.1"/>
    <property type="molecule type" value="Genomic_DNA"/>
</dbReference>
<gene>
    <name evidence="1" type="ORF">SAMN04488069_10224</name>
</gene>
<reference evidence="2" key="1">
    <citation type="submission" date="2016-10" db="EMBL/GenBank/DDBJ databases">
        <authorList>
            <person name="Varghese N."/>
            <person name="Submissions S."/>
        </authorList>
    </citation>
    <scope>NUCLEOTIDE SEQUENCE [LARGE SCALE GENOMIC DNA]</scope>
    <source>
        <strain evidence="2">CGMCC 1.8975</strain>
    </source>
</reference>
<dbReference type="AlphaFoldDB" id="A0A1H3CM19"/>
<evidence type="ECO:0000313" key="2">
    <source>
        <dbReference type="Proteomes" id="UP000199249"/>
    </source>
</evidence>
<sequence>MKPYSLDLRTRVAAACEQVGSRQQEVAARFGVSVSFIKKLRHQQRKTGSLAPIAVS</sequence>
<protein>
    <submittedName>
        <fullName evidence="1">Homeodomain-like domain</fullName>
    </submittedName>
</protein>
<keyword evidence="1" id="KW-0238">DNA-binding</keyword>
<dbReference type="SUPFAM" id="SSF46689">
    <property type="entry name" value="Homeodomain-like"/>
    <property type="match status" value="1"/>
</dbReference>
<name>A0A1H3CM19_9BACT</name>
<dbReference type="Proteomes" id="UP000199249">
    <property type="component" value="Unassembled WGS sequence"/>
</dbReference>
<accession>A0A1H3CM19</accession>
<organism evidence="1 2">
    <name type="scientific">Hymenobacter psychrophilus</name>
    <dbReference type="NCBI Taxonomy" id="651662"/>
    <lineage>
        <taxon>Bacteria</taxon>
        <taxon>Pseudomonadati</taxon>
        <taxon>Bacteroidota</taxon>
        <taxon>Cytophagia</taxon>
        <taxon>Cytophagales</taxon>
        <taxon>Hymenobacteraceae</taxon>
        <taxon>Hymenobacter</taxon>
    </lineage>
</organism>
<keyword evidence="2" id="KW-1185">Reference proteome</keyword>
<dbReference type="InterPro" id="IPR009057">
    <property type="entry name" value="Homeodomain-like_sf"/>
</dbReference>